<dbReference type="GO" id="GO:0017089">
    <property type="term" value="F:glycolipid transfer activity"/>
    <property type="evidence" value="ECO:0007669"/>
    <property type="project" value="TreeGrafter"/>
</dbReference>
<dbReference type="EMBL" id="AP021876">
    <property type="protein sequence ID" value="BBO79533.1"/>
    <property type="molecule type" value="Genomic_DNA"/>
</dbReference>
<sequence length="189" mass="21632">MTSRRLIQRLLLAVVVVSLIAIVTVFIGYRRVTRDPEMLMDLIQKKADMHLDKVRQTASKNGIREWHMEAESATLLEKEKTMQLVKPDVEFFMEDGDNVFLTADHGAIHTNSNRITVSGRVSANNRLYRFKTETLDYDPEHRELRADTPVVLSGESFTLRADRMAMNLDTRITHFEGGVEGIISEDLQL</sequence>
<evidence type="ECO:0000256" key="4">
    <source>
        <dbReference type="ARBA" id="ARBA00022989"/>
    </source>
</evidence>
<dbReference type="Gene3D" id="2.60.450.10">
    <property type="entry name" value="Lipopolysaccharide (LPS) transport protein A like domain"/>
    <property type="match status" value="1"/>
</dbReference>
<evidence type="ECO:0000313" key="8">
    <source>
        <dbReference type="Proteomes" id="UP000425960"/>
    </source>
</evidence>
<gene>
    <name evidence="7" type="ORF">DSCO28_00990</name>
</gene>
<dbReference type="AlphaFoldDB" id="A0A5K7ZQG7"/>
<accession>A0A5K7ZQG7</accession>
<keyword evidence="3 6" id="KW-0812">Transmembrane</keyword>
<proteinExistence type="predicted"/>
<name>A0A5K7ZQG7_9BACT</name>
<dbReference type="InterPro" id="IPR026265">
    <property type="entry name" value="LptC"/>
</dbReference>
<dbReference type="InterPro" id="IPR052363">
    <property type="entry name" value="LPS_export_LptC"/>
</dbReference>
<evidence type="ECO:0000313" key="7">
    <source>
        <dbReference type="EMBL" id="BBO79533.1"/>
    </source>
</evidence>
<dbReference type="InterPro" id="IPR010664">
    <property type="entry name" value="LipoPS_assembly_LptC-rel"/>
</dbReference>
<evidence type="ECO:0000256" key="3">
    <source>
        <dbReference type="ARBA" id="ARBA00022692"/>
    </source>
</evidence>
<evidence type="ECO:0000256" key="1">
    <source>
        <dbReference type="ARBA" id="ARBA00022475"/>
    </source>
</evidence>
<dbReference type="Proteomes" id="UP000425960">
    <property type="component" value="Chromosome"/>
</dbReference>
<evidence type="ECO:0000256" key="5">
    <source>
        <dbReference type="ARBA" id="ARBA00023136"/>
    </source>
</evidence>
<dbReference type="RefSeq" id="WP_155320703.1">
    <property type="nucleotide sequence ID" value="NZ_AP021876.1"/>
</dbReference>
<evidence type="ECO:0000256" key="6">
    <source>
        <dbReference type="SAM" id="Phobius"/>
    </source>
</evidence>
<dbReference type="GO" id="GO:0030288">
    <property type="term" value="C:outer membrane-bounded periplasmic space"/>
    <property type="evidence" value="ECO:0007669"/>
    <property type="project" value="TreeGrafter"/>
</dbReference>
<dbReference type="GO" id="GO:0015221">
    <property type="term" value="F:lipopolysaccharide transmembrane transporter activity"/>
    <property type="evidence" value="ECO:0007669"/>
    <property type="project" value="InterPro"/>
</dbReference>
<feature type="transmembrane region" description="Helical" evidence="6">
    <location>
        <begin position="6"/>
        <end position="29"/>
    </location>
</feature>
<evidence type="ECO:0008006" key="9">
    <source>
        <dbReference type="Google" id="ProtNLM"/>
    </source>
</evidence>
<dbReference type="Pfam" id="PF06835">
    <property type="entry name" value="LptC"/>
    <property type="match status" value="1"/>
</dbReference>
<organism evidence="7 8">
    <name type="scientific">Desulfosarcina ovata subsp. sediminis</name>
    <dbReference type="NCBI Taxonomy" id="885957"/>
    <lineage>
        <taxon>Bacteria</taxon>
        <taxon>Pseudomonadati</taxon>
        <taxon>Thermodesulfobacteriota</taxon>
        <taxon>Desulfobacteria</taxon>
        <taxon>Desulfobacterales</taxon>
        <taxon>Desulfosarcinaceae</taxon>
        <taxon>Desulfosarcina</taxon>
    </lineage>
</organism>
<reference evidence="7 8" key="1">
    <citation type="submission" date="2019-11" db="EMBL/GenBank/DDBJ databases">
        <title>Comparative genomics of hydrocarbon-degrading Desulfosarcina strains.</title>
        <authorList>
            <person name="Watanabe M."/>
            <person name="Kojima H."/>
            <person name="Fukui M."/>
        </authorList>
    </citation>
    <scope>NUCLEOTIDE SEQUENCE [LARGE SCALE GENOMIC DNA]</scope>
    <source>
        <strain evidence="7 8">28bB2T</strain>
    </source>
</reference>
<evidence type="ECO:0000256" key="2">
    <source>
        <dbReference type="ARBA" id="ARBA00022519"/>
    </source>
</evidence>
<keyword evidence="2" id="KW-0997">Cell inner membrane</keyword>
<dbReference type="PANTHER" id="PTHR37481">
    <property type="entry name" value="LIPOPOLYSACCHARIDE EXPORT SYSTEM PROTEIN LPTC"/>
    <property type="match status" value="1"/>
</dbReference>
<dbReference type="KEGG" id="dov:DSCO28_00990"/>
<dbReference type="NCBIfam" id="TIGR04409">
    <property type="entry name" value="LptC_YrbK"/>
    <property type="match status" value="1"/>
</dbReference>
<keyword evidence="4 6" id="KW-1133">Transmembrane helix</keyword>
<dbReference type="GO" id="GO:0005886">
    <property type="term" value="C:plasma membrane"/>
    <property type="evidence" value="ECO:0007669"/>
    <property type="project" value="InterPro"/>
</dbReference>
<protein>
    <recommendedName>
        <fullName evidence="9">LPS export ABC transporter periplasmic protein LptC</fullName>
    </recommendedName>
</protein>
<dbReference type="PANTHER" id="PTHR37481:SF1">
    <property type="entry name" value="LIPOPOLYSACCHARIDE EXPORT SYSTEM PROTEIN LPTC"/>
    <property type="match status" value="1"/>
</dbReference>
<keyword evidence="5 6" id="KW-0472">Membrane</keyword>
<keyword evidence="1" id="KW-1003">Cell membrane</keyword>